<dbReference type="PROSITE" id="PS00018">
    <property type="entry name" value="EF_HAND_1"/>
    <property type="match status" value="2"/>
</dbReference>
<reference evidence="3" key="1">
    <citation type="submission" date="2020-05" db="EMBL/GenBank/DDBJ databases">
        <title>Fertoebacter nigrum gen. nov., sp. nov., a new member of the family Rhodobacteraceae.</title>
        <authorList>
            <person name="Szuroczki S."/>
            <person name="Abbaszade G."/>
            <person name="Buni D."/>
            <person name="Schumann P."/>
            <person name="Toth E."/>
        </authorList>
    </citation>
    <scope>NUCLEOTIDE SEQUENCE</scope>
    <source>
        <strain evidence="3">RG-N-1a</strain>
    </source>
</reference>
<name>A0A8X8KMK8_9RHOB</name>
<evidence type="ECO:0000256" key="1">
    <source>
        <dbReference type="SAM" id="SignalP"/>
    </source>
</evidence>
<dbReference type="AlphaFoldDB" id="A0A8X8KMK8"/>
<dbReference type="GO" id="GO:0005509">
    <property type="term" value="F:calcium ion binding"/>
    <property type="evidence" value="ECO:0007669"/>
    <property type="project" value="InterPro"/>
</dbReference>
<feature type="domain" description="EF-hand" evidence="2">
    <location>
        <begin position="30"/>
        <end position="65"/>
    </location>
</feature>
<dbReference type="SUPFAM" id="SSF47473">
    <property type="entry name" value="EF-hand"/>
    <property type="match status" value="1"/>
</dbReference>
<dbReference type="RefSeq" id="WP_152828608.1">
    <property type="nucleotide sequence ID" value="NZ_WHUT02000015.1"/>
</dbReference>
<dbReference type="InterPro" id="IPR018247">
    <property type="entry name" value="EF_Hand_1_Ca_BS"/>
</dbReference>
<keyword evidence="1" id="KW-0732">Signal</keyword>
<evidence type="ECO:0000313" key="4">
    <source>
        <dbReference type="Proteomes" id="UP000484076"/>
    </source>
</evidence>
<dbReference type="InterPro" id="IPR011992">
    <property type="entry name" value="EF-hand-dom_pair"/>
</dbReference>
<dbReference type="Proteomes" id="UP000484076">
    <property type="component" value="Unassembled WGS sequence"/>
</dbReference>
<dbReference type="Pfam" id="PF13202">
    <property type="entry name" value="EF-hand_5"/>
    <property type="match status" value="2"/>
</dbReference>
<keyword evidence="4" id="KW-1185">Reference proteome</keyword>
<evidence type="ECO:0000313" key="3">
    <source>
        <dbReference type="EMBL" id="NUB46489.1"/>
    </source>
</evidence>
<organism evidence="3 4">
    <name type="scientific">Fertoeibacter niger</name>
    <dbReference type="NCBI Taxonomy" id="2656921"/>
    <lineage>
        <taxon>Bacteria</taxon>
        <taxon>Pseudomonadati</taxon>
        <taxon>Pseudomonadota</taxon>
        <taxon>Alphaproteobacteria</taxon>
        <taxon>Rhodobacterales</taxon>
        <taxon>Paracoccaceae</taxon>
        <taxon>Fertoeibacter</taxon>
    </lineage>
</organism>
<dbReference type="EMBL" id="WHUT02000015">
    <property type="protein sequence ID" value="NUB46489.1"/>
    <property type="molecule type" value="Genomic_DNA"/>
</dbReference>
<dbReference type="SMART" id="SM00054">
    <property type="entry name" value="EFh"/>
    <property type="match status" value="2"/>
</dbReference>
<dbReference type="InterPro" id="IPR002048">
    <property type="entry name" value="EF_hand_dom"/>
</dbReference>
<dbReference type="Gene3D" id="1.10.238.10">
    <property type="entry name" value="EF-hand"/>
    <property type="match status" value="1"/>
</dbReference>
<dbReference type="PROSITE" id="PS50222">
    <property type="entry name" value="EF_HAND_2"/>
    <property type="match status" value="1"/>
</dbReference>
<feature type="signal peptide" evidence="1">
    <location>
        <begin position="1"/>
        <end position="24"/>
    </location>
</feature>
<sequence>MKATIKTFCFALSLLALQMGAAQAQDMSAADKQAMLENILQSDKNNDGAISRSEFETLIKMNADDNLGRAAMVKRMGAYDAAFGRIDGNGDGFLTQEEMKALAEERQG</sequence>
<accession>A0A8X8KMK8</accession>
<protein>
    <recommendedName>
        <fullName evidence="2">EF-hand domain-containing protein</fullName>
    </recommendedName>
</protein>
<proteinExistence type="predicted"/>
<feature type="chain" id="PRO_5036480089" description="EF-hand domain-containing protein" evidence="1">
    <location>
        <begin position="25"/>
        <end position="108"/>
    </location>
</feature>
<gene>
    <name evidence="3" type="ORF">GEU84_019020</name>
</gene>
<comment type="caution">
    <text evidence="3">The sequence shown here is derived from an EMBL/GenBank/DDBJ whole genome shotgun (WGS) entry which is preliminary data.</text>
</comment>
<evidence type="ECO:0000259" key="2">
    <source>
        <dbReference type="PROSITE" id="PS50222"/>
    </source>
</evidence>